<dbReference type="AlphaFoldDB" id="A0A9Q9W5T2"/>
<dbReference type="GeneID" id="122136848"/>
<feature type="region of interest" description="Disordered" evidence="1">
    <location>
        <begin position="1"/>
        <end position="38"/>
    </location>
</feature>
<dbReference type="RefSeq" id="XP_042577367.1">
    <property type="nucleotide sequence ID" value="XM_042721433.1"/>
</dbReference>
<gene>
    <name evidence="2" type="primary">LOC122136848</name>
</gene>
<organism evidence="2">
    <name type="scientific">Cyprinus carpio</name>
    <name type="common">Common carp</name>
    <dbReference type="NCBI Taxonomy" id="7962"/>
    <lineage>
        <taxon>Eukaryota</taxon>
        <taxon>Metazoa</taxon>
        <taxon>Chordata</taxon>
        <taxon>Craniata</taxon>
        <taxon>Vertebrata</taxon>
        <taxon>Euteleostomi</taxon>
        <taxon>Actinopterygii</taxon>
        <taxon>Neopterygii</taxon>
        <taxon>Teleostei</taxon>
        <taxon>Ostariophysi</taxon>
        <taxon>Cypriniformes</taxon>
        <taxon>Cyprinidae</taxon>
        <taxon>Cyprininae</taxon>
        <taxon>Cyprinus</taxon>
    </lineage>
</organism>
<name>A0A9Q9W5T2_CYPCA</name>
<feature type="region of interest" description="Disordered" evidence="1">
    <location>
        <begin position="50"/>
        <end position="70"/>
    </location>
</feature>
<accession>A0A9Q9W5T2</accession>
<feature type="compositionally biased region" description="Basic residues" evidence="1">
    <location>
        <begin position="1"/>
        <end position="10"/>
    </location>
</feature>
<evidence type="ECO:0000313" key="2">
    <source>
        <dbReference type="RefSeq" id="XP_042577367.1"/>
    </source>
</evidence>
<dbReference type="Proteomes" id="UP001155660">
    <property type="component" value="Chromosome B3"/>
</dbReference>
<protein>
    <submittedName>
        <fullName evidence="2">Uncharacterized protein LOC122136848</fullName>
    </submittedName>
</protein>
<evidence type="ECO:0000256" key="1">
    <source>
        <dbReference type="SAM" id="MobiDB-lite"/>
    </source>
</evidence>
<sequence length="211" mass="23641">MGKEKRKRRPVCLSSSDEDGAGHDHAASGALSPPIPKNLQLQAAHSLKTRPFIQPPPPSTPLMPVTSDRPSTILQDASSAFRDRIYLPQCQRTSNQRLPTCTGPVHIFSPLQFQHLQWLLHQTTPVEFCKVPVLHLEMALFARLLTVLEEIKETQRVHGRMIQSLLTQQDARAVAALPEDIVFPLRTVSDVTAMEQKFTFAKVFGHHQLCC</sequence>
<dbReference type="KEGG" id="ccar:122136848"/>
<proteinExistence type="predicted"/>
<reference evidence="2" key="1">
    <citation type="submission" date="2025-08" db="UniProtKB">
        <authorList>
            <consortium name="RefSeq"/>
        </authorList>
    </citation>
    <scope>IDENTIFICATION</scope>
    <source>
        <tissue evidence="2">Muscle</tissue>
    </source>
</reference>
<dbReference type="OrthoDB" id="8887905at2759"/>